<evidence type="ECO:0000313" key="3">
    <source>
        <dbReference type="Proteomes" id="UP000053424"/>
    </source>
</evidence>
<proteinExistence type="predicted"/>
<dbReference type="AlphaFoldDB" id="A0A0C2XI24"/>
<dbReference type="Proteomes" id="UP000053424">
    <property type="component" value="Unassembled WGS sequence"/>
</dbReference>
<name>A0A0C2XI24_HEBCY</name>
<dbReference type="EMBL" id="KN831797">
    <property type="protein sequence ID" value="KIM37503.1"/>
    <property type="molecule type" value="Genomic_DNA"/>
</dbReference>
<feature type="region of interest" description="Disordered" evidence="1">
    <location>
        <begin position="1"/>
        <end position="27"/>
    </location>
</feature>
<dbReference type="HOGENOM" id="CLU_2333846_0_0_1"/>
<keyword evidence="3" id="KW-1185">Reference proteome</keyword>
<protein>
    <submittedName>
        <fullName evidence="2">Uncharacterized protein</fullName>
    </submittedName>
</protein>
<sequence>MSDISVQPDRKVNQPSFPESLRPDKTVDTHDDLIDRATLWGSASFARRCHPPGRLDRQNPEICCTQRPRVGLFFLPNGAGILPRMVHLRRHGRCRQND</sequence>
<reference evidence="3" key="2">
    <citation type="submission" date="2015-01" db="EMBL/GenBank/DDBJ databases">
        <title>Evolutionary Origins and Diversification of the Mycorrhizal Mutualists.</title>
        <authorList>
            <consortium name="DOE Joint Genome Institute"/>
            <consortium name="Mycorrhizal Genomics Consortium"/>
            <person name="Kohler A."/>
            <person name="Kuo A."/>
            <person name="Nagy L.G."/>
            <person name="Floudas D."/>
            <person name="Copeland A."/>
            <person name="Barry K.W."/>
            <person name="Cichocki N."/>
            <person name="Veneault-Fourrey C."/>
            <person name="LaButti K."/>
            <person name="Lindquist E.A."/>
            <person name="Lipzen A."/>
            <person name="Lundell T."/>
            <person name="Morin E."/>
            <person name="Murat C."/>
            <person name="Riley R."/>
            <person name="Ohm R."/>
            <person name="Sun H."/>
            <person name="Tunlid A."/>
            <person name="Henrissat B."/>
            <person name="Grigoriev I.V."/>
            <person name="Hibbett D.S."/>
            <person name="Martin F."/>
        </authorList>
    </citation>
    <scope>NUCLEOTIDE SEQUENCE [LARGE SCALE GENOMIC DNA]</scope>
    <source>
        <strain evidence="3">h7</strain>
    </source>
</reference>
<organism evidence="2 3">
    <name type="scientific">Hebeloma cylindrosporum</name>
    <dbReference type="NCBI Taxonomy" id="76867"/>
    <lineage>
        <taxon>Eukaryota</taxon>
        <taxon>Fungi</taxon>
        <taxon>Dikarya</taxon>
        <taxon>Basidiomycota</taxon>
        <taxon>Agaricomycotina</taxon>
        <taxon>Agaricomycetes</taxon>
        <taxon>Agaricomycetidae</taxon>
        <taxon>Agaricales</taxon>
        <taxon>Agaricineae</taxon>
        <taxon>Hymenogastraceae</taxon>
        <taxon>Hebeloma</taxon>
    </lineage>
</organism>
<gene>
    <name evidence="2" type="ORF">M413DRAFT_275859</name>
</gene>
<reference evidence="2 3" key="1">
    <citation type="submission" date="2014-04" db="EMBL/GenBank/DDBJ databases">
        <authorList>
            <consortium name="DOE Joint Genome Institute"/>
            <person name="Kuo A."/>
            <person name="Gay G."/>
            <person name="Dore J."/>
            <person name="Kohler A."/>
            <person name="Nagy L.G."/>
            <person name="Floudas D."/>
            <person name="Copeland A."/>
            <person name="Barry K.W."/>
            <person name="Cichocki N."/>
            <person name="Veneault-Fourrey C."/>
            <person name="LaButti K."/>
            <person name="Lindquist E.A."/>
            <person name="Lipzen A."/>
            <person name="Lundell T."/>
            <person name="Morin E."/>
            <person name="Murat C."/>
            <person name="Sun H."/>
            <person name="Tunlid A."/>
            <person name="Henrissat B."/>
            <person name="Grigoriev I.V."/>
            <person name="Hibbett D.S."/>
            <person name="Martin F."/>
            <person name="Nordberg H.P."/>
            <person name="Cantor M.N."/>
            <person name="Hua S.X."/>
        </authorList>
    </citation>
    <scope>NUCLEOTIDE SEQUENCE [LARGE SCALE GENOMIC DNA]</scope>
    <source>
        <strain evidence="3">h7</strain>
    </source>
</reference>
<evidence type="ECO:0000313" key="2">
    <source>
        <dbReference type="EMBL" id="KIM37503.1"/>
    </source>
</evidence>
<evidence type="ECO:0000256" key="1">
    <source>
        <dbReference type="SAM" id="MobiDB-lite"/>
    </source>
</evidence>
<accession>A0A0C2XI24</accession>